<dbReference type="InterPro" id="IPR036286">
    <property type="entry name" value="LexA/Signal_pep-like_sf"/>
</dbReference>
<dbReference type="GO" id="GO:0009003">
    <property type="term" value="F:signal peptidase activity"/>
    <property type="evidence" value="ECO:0007669"/>
    <property type="project" value="UniProtKB-EC"/>
</dbReference>
<dbReference type="PROSITE" id="PS00760">
    <property type="entry name" value="SPASE_I_2"/>
    <property type="match status" value="1"/>
</dbReference>
<dbReference type="PANTHER" id="PTHR43390:SF1">
    <property type="entry name" value="CHLOROPLAST PROCESSING PEPTIDASE"/>
    <property type="match status" value="1"/>
</dbReference>
<dbReference type="SUPFAM" id="SSF51306">
    <property type="entry name" value="LexA/Signal peptidase"/>
    <property type="match status" value="1"/>
</dbReference>
<dbReference type="Proteomes" id="UP000198660">
    <property type="component" value="Unassembled WGS sequence"/>
</dbReference>
<gene>
    <name evidence="8" type="ORF">SAMN05444972_10117</name>
</gene>
<dbReference type="GO" id="GO:0004252">
    <property type="term" value="F:serine-type endopeptidase activity"/>
    <property type="evidence" value="ECO:0007669"/>
    <property type="project" value="InterPro"/>
</dbReference>
<dbReference type="EMBL" id="FPAA01000001">
    <property type="protein sequence ID" value="SFS30154.1"/>
    <property type="molecule type" value="Genomic_DNA"/>
</dbReference>
<evidence type="ECO:0000256" key="1">
    <source>
        <dbReference type="ARBA" id="ARBA00000677"/>
    </source>
</evidence>
<evidence type="ECO:0000256" key="3">
    <source>
        <dbReference type="ARBA" id="ARBA00009370"/>
    </source>
</evidence>
<name>A0A1I6NQI8_9BACL</name>
<sequence>MRPTLEDGDRLLINKFHFMFNQPHRGEVVTFKDPSKEGRYLVKRVVGTPGDKIAIKQGILYRNDKVVKEPYIDTEIEDGDYGPVVVKEHCIFVMGDNRHRFASRDSRYDSVGQVSDSLLEGRVEWIVWRPSLEDYF</sequence>
<feature type="domain" description="Peptidase S26" evidence="7">
    <location>
        <begin position="1"/>
        <end position="128"/>
    </location>
</feature>
<evidence type="ECO:0000256" key="6">
    <source>
        <dbReference type="RuleBase" id="RU362042"/>
    </source>
</evidence>
<protein>
    <recommendedName>
        <fullName evidence="4 6">Signal peptidase I</fullName>
        <ecNumber evidence="4 6">3.4.21.89</ecNumber>
    </recommendedName>
</protein>
<keyword evidence="5 6" id="KW-0378">Hydrolase</keyword>
<dbReference type="PRINTS" id="PR00727">
    <property type="entry name" value="LEADERPTASE"/>
</dbReference>
<accession>A0A1I6NQI8</accession>
<dbReference type="NCBIfam" id="TIGR02227">
    <property type="entry name" value="sigpep_I_bact"/>
    <property type="match status" value="1"/>
</dbReference>
<evidence type="ECO:0000256" key="4">
    <source>
        <dbReference type="ARBA" id="ARBA00013208"/>
    </source>
</evidence>
<dbReference type="AlphaFoldDB" id="A0A1I6NQI8"/>
<organism evidence="8 9">
    <name type="scientific">Marininema halotolerans</name>
    <dbReference type="NCBI Taxonomy" id="1155944"/>
    <lineage>
        <taxon>Bacteria</taxon>
        <taxon>Bacillati</taxon>
        <taxon>Bacillota</taxon>
        <taxon>Bacilli</taxon>
        <taxon>Bacillales</taxon>
        <taxon>Thermoactinomycetaceae</taxon>
        <taxon>Marininema</taxon>
    </lineage>
</organism>
<comment type="subcellular location">
    <subcellularLocation>
        <location evidence="2">Cell membrane</location>
        <topology evidence="2">Single-pass type II membrane protein</topology>
    </subcellularLocation>
    <subcellularLocation>
        <location evidence="6">Membrane</location>
        <topology evidence="6">Single-pass type II membrane protein</topology>
    </subcellularLocation>
</comment>
<dbReference type="PANTHER" id="PTHR43390">
    <property type="entry name" value="SIGNAL PEPTIDASE I"/>
    <property type="match status" value="1"/>
</dbReference>
<proteinExistence type="inferred from homology"/>
<evidence type="ECO:0000256" key="5">
    <source>
        <dbReference type="ARBA" id="ARBA00022801"/>
    </source>
</evidence>
<dbReference type="InterPro" id="IPR000223">
    <property type="entry name" value="Pept_S26A_signal_pept_1"/>
</dbReference>
<dbReference type="CDD" id="cd06530">
    <property type="entry name" value="S26_SPase_I"/>
    <property type="match status" value="1"/>
</dbReference>
<comment type="similarity">
    <text evidence="3 6">Belongs to the peptidase S26 family.</text>
</comment>
<dbReference type="GO" id="GO:0006465">
    <property type="term" value="P:signal peptide processing"/>
    <property type="evidence" value="ECO:0007669"/>
    <property type="project" value="InterPro"/>
</dbReference>
<keyword evidence="6" id="KW-0645">Protease</keyword>
<dbReference type="EC" id="3.4.21.89" evidence="4 6"/>
<dbReference type="GO" id="GO:0005886">
    <property type="term" value="C:plasma membrane"/>
    <property type="evidence" value="ECO:0007669"/>
    <property type="project" value="UniProtKB-SubCell"/>
</dbReference>
<keyword evidence="9" id="KW-1185">Reference proteome</keyword>
<dbReference type="Gene3D" id="2.10.109.10">
    <property type="entry name" value="Umud Fragment, subunit A"/>
    <property type="match status" value="1"/>
</dbReference>
<comment type="catalytic activity">
    <reaction evidence="1 6">
        <text>Cleavage of hydrophobic, N-terminal signal or leader sequences from secreted and periplasmic proteins.</text>
        <dbReference type="EC" id="3.4.21.89"/>
    </reaction>
</comment>
<evidence type="ECO:0000313" key="9">
    <source>
        <dbReference type="Proteomes" id="UP000198660"/>
    </source>
</evidence>
<evidence type="ECO:0000259" key="7">
    <source>
        <dbReference type="Pfam" id="PF10502"/>
    </source>
</evidence>
<reference evidence="9" key="1">
    <citation type="submission" date="2016-10" db="EMBL/GenBank/DDBJ databases">
        <authorList>
            <person name="Varghese N."/>
            <person name="Submissions S."/>
        </authorList>
    </citation>
    <scope>NUCLEOTIDE SEQUENCE [LARGE SCALE GENOMIC DNA]</scope>
    <source>
        <strain evidence="9">DSM 45789</strain>
    </source>
</reference>
<dbReference type="InterPro" id="IPR019757">
    <property type="entry name" value="Pept_S26A_signal_pept_1_Lys-AS"/>
</dbReference>
<evidence type="ECO:0000256" key="2">
    <source>
        <dbReference type="ARBA" id="ARBA00004401"/>
    </source>
</evidence>
<dbReference type="InterPro" id="IPR019533">
    <property type="entry name" value="Peptidase_S26"/>
</dbReference>
<dbReference type="Pfam" id="PF10502">
    <property type="entry name" value="Peptidase_S26"/>
    <property type="match status" value="1"/>
</dbReference>
<evidence type="ECO:0000313" key="8">
    <source>
        <dbReference type="EMBL" id="SFS30154.1"/>
    </source>
</evidence>